<sequence length="406" mass="42652">MCKSSSDALPTTTTTVPSSSRRRRRSPSTATASSSSTSSGPRHTATSTTTTNTASTSSSRSRSSRSSLAAARASLPDQPVLYTFQELAAATNNFLAKRGSSDTFWRCSLRSSPAALFQLRPLPLLTPAAASAALARVARYHHASLARLLGACPAGAHVYLAYALPTGACTLAAYLSSSSTSSSSRAGSSTSRSVVLRTWLSRVQVAVDVAQGIEYAHAHADAAHGRVSPSAVLLVPDAHGGQSVRAVLTHFGAGHFAAPDDDADAEADNQEQPSKGKAADVRAFGVLLLGLLSGEAAESRYRFDRATKELARVSVVDTAAEAVRSGRVRSWVDRQLSDSFPVAAAERLAEVGLRCAADADAEEGKERPEMAWVAGKVSRLYVESRAWERTLQPPSDDLSSVALAPR</sequence>
<name>A0A453GYS0_AEGTS</name>
<keyword evidence="3" id="KW-1185">Reference proteome</keyword>
<feature type="compositionally biased region" description="Low complexity" evidence="1">
    <location>
        <begin position="1"/>
        <end position="19"/>
    </location>
</feature>
<dbReference type="Gene3D" id="1.10.510.10">
    <property type="entry name" value="Transferase(Phosphotransferase) domain 1"/>
    <property type="match status" value="1"/>
</dbReference>
<evidence type="ECO:0008006" key="4">
    <source>
        <dbReference type="Google" id="ProtNLM"/>
    </source>
</evidence>
<dbReference type="EnsemblPlants" id="AET4Gv20001300.1">
    <property type="protein sequence ID" value="AET4Gv20001300.1"/>
    <property type="gene ID" value="AET4Gv20001300"/>
</dbReference>
<reference evidence="3" key="1">
    <citation type="journal article" date="2014" name="Science">
        <title>Ancient hybridizations among the ancestral genomes of bread wheat.</title>
        <authorList>
            <consortium name="International Wheat Genome Sequencing Consortium,"/>
            <person name="Marcussen T."/>
            <person name="Sandve S.R."/>
            <person name="Heier L."/>
            <person name="Spannagl M."/>
            <person name="Pfeifer M."/>
            <person name="Jakobsen K.S."/>
            <person name="Wulff B.B."/>
            <person name="Steuernagel B."/>
            <person name="Mayer K.F."/>
            <person name="Olsen O.A."/>
        </authorList>
    </citation>
    <scope>NUCLEOTIDE SEQUENCE [LARGE SCALE GENOMIC DNA]</scope>
    <source>
        <strain evidence="3">cv. AL8/78</strain>
    </source>
</reference>
<dbReference type="STRING" id="200361.A0A453GYS0"/>
<evidence type="ECO:0000256" key="1">
    <source>
        <dbReference type="SAM" id="MobiDB-lite"/>
    </source>
</evidence>
<dbReference type="Proteomes" id="UP000015105">
    <property type="component" value="Chromosome 4D"/>
</dbReference>
<evidence type="ECO:0000313" key="3">
    <source>
        <dbReference type="Proteomes" id="UP000015105"/>
    </source>
</evidence>
<feature type="region of interest" description="Disordered" evidence="1">
    <location>
        <begin position="1"/>
        <end position="70"/>
    </location>
</feature>
<dbReference type="OrthoDB" id="4062651at2759"/>
<dbReference type="SUPFAM" id="SSF56112">
    <property type="entry name" value="Protein kinase-like (PK-like)"/>
    <property type="match status" value="1"/>
</dbReference>
<dbReference type="KEGG" id="ats:109770257"/>
<reference evidence="2" key="4">
    <citation type="submission" date="2019-03" db="UniProtKB">
        <authorList>
            <consortium name="EnsemblPlants"/>
        </authorList>
    </citation>
    <scope>IDENTIFICATION</scope>
</reference>
<feature type="compositionally biased region" description="Low complexity" evidence="1">
    <location>
        <begin position="27"/>
        <end position="70"/>
    </location>
</feature>
<dbReference type="PANTHER" id="PTHR46863">
    <property type="entry name" value="OS09G0572100 PROTEIN"/>
    <property type="match status" value="1"/>
</dbReference>
<dbReference type="RefSeq" id="XP_020184553.1">
    <property type="nucleotide sequence ID" value="XM_020328964.4"/>
</dbReference>
<dbReference type="Gramene" id="AET4Gv20001300.1">
    <property type="protein sequence ID" value="AET4Gv20001300.1"/>
    <property type="gene ID" value="AET4Gv20001300"/>
</dbReference>
<organism evidence="2 3">
    <name type="scientific">Aegilops tauschii subsp. strangulata</name>
    <name type="common">Goatgrass</name>
    <dbReference type="NCBI Taxonomy" id="200361"/>
    <lineage>
        <taxon>Eukaryota</taxon>
        <taxon>Viridiplantae</taxon>
        <taxon>Streptophyta</taxon>
        <taxon>Embryophyta</taxon>
        <taxon>Tracheophyta</taxon>
        <taxon>Spermatophyta</taxon>
        <taxon>Magnoliopsida</taxon>
        <taxon>Liliopsida</taxon>
        <taxon>Poales</taxon>
        <taxon>Poaceae</taxon>
        <taxon>BOP clade</taxon>
        <taxon>Pooideae</taxon>
        <taxon>Triticodae</taxon>
        <taxon>Triticeae</taxon>
        <taxon>Triticinae</taxon>
        <taxon>Aegilops</taxon>
    </lineage>
</organism>
<reference evidence="3" key="2">
    <citation type="journal article" date="2017" name="Nat. Plants">
        <title>The Aegilops tauschii genome reveals multiple impacts of transposons.</title>
        <authorList>
            <person name="Zhao G."/>
            <person name="Zou C."/>
            <person name="Li K."/>
            <person name="Wang K."/>
            <person name="Li T."/>
            <person name="Gao L."/>
            <person name="Zhang X."/>
            <person name="Wang H."/>
            <person name="Yang Z."/>
            <person name="Liu X."/>
            <person name="Jiang W."/>
            <person name="Mao L."/>
            <person name="Kong X."/>
            <person name="Jiao Y."/>
            <person name="Jia J."/>
        </authorList>
    </citation>
    <scope>NUCLEOTIDE SEQUENCE [LARGE SCALE GENOMIC DNA]</scope>
    <source>
        <strain evidence="3">cv. AL8/78</strain>
    </source>
</reference>
<reference evidence="2" key="5">
    <citation type="journal article" date="2021" name="G3 (Bethesda)">
        <title>Aegilops tauschii genome assembly Aet v5.0 features greater sequence contiguity and improved annotation.</title>
        <authorList>
            <person name="Wang L."/>
            <person name="Zhu T."/>
            <person name="Rodriguez J.C."/>
            <person name="Deal K.R."/>
            <person name="Dubcovsky J."/>
            <person name="McGuire P.E."/>
            <person name="Lux T."/>
            <person name="Spannagl M."/>
            <person name="Mayer K.F.X."/>
            <person name="Baldrich P."/>
            <person name="Meyers B.C."/>
            <person name="Huo N."/>
            <person name="Gu Y.Q."/>
            <person name="Zhou H."/>
            <person name="Devos K.M."/>
            <person name="Bennetzen J.L."/>
            <person name="Unver T."/>
            <person name="Budak H."/>
            <person name="Gulick P.J."/>
            <person name="Galiba G."/>
            <person name="Kalapos B."/>
            <person name="Nelson D.R."/>
            <person name="Li P."/>
            <person name="You F.M."/>
            <person name="Luo M.C."/>
            <person name="Dvorak J."/>
        </authorList>
    </citation>
    <scope>NUCLEOTIDE SEQUENCE [LARGE SCALE GENOMIC DNA]</scope>
    <source>
        <strain evidence="2">cv. AL8/78</strain>
    </source>
</reference>
<reference evidence="2" key="3">
    <citation type="journal article" date="2017" name="Nature">
        <title>Genome sequence of the progenitor of the wheat D genome Aegilops tauschii.</title>
        <authorList>
            <person name="Luo M.C."/>
            <person name="Gu Y.Q."/>
            <person name="Puiu D."/>
            <person name="Wang H."/>
            <person name="Twardziok S.O."/>
            <person name="Deal K.R."/>
            <person name="Huo N."/>
            <person name="Zhu T."/>
            <person name="Wang L."/>
            <person name="Wang Y."/>
            <person name="McGuire P.E."/>
            <person name="Liu S."/>
            <person name="Long H."/>
            <person name="Ramasamy R.K."/>
            <person name="Rodriguez J.C."/>
            <person name="Van S.L."/>
            <person name="Yuan L."/>
            <person name="Wang Z."/>
            <person name="Xia Z."/>
            <person name="Xiao L."/>
            <person name="Anderson O.D."/>
            <person name="Ouyang S."/>
            <person name="Liang Y."/>
            <person name="Zimin A.V."/>
            <person name="Pertea G."/>
            <person name="Qi P."/>
            <person name="Bennetzen J.L."/>
            <person name="Dai X."/>
            <person name="Dawson M.W."/>
            <person name="Muller H.G."/>
            <person name="Kugler K."/>
            <person name="Rivarola-Duarte L."/>
            <person name="Spannagl M."/>
            <person name="Mayer K.F.X."/>
            <person name="Lu F.H."/>
            <person name="Bevan M.W."/>
            <person name="Leroy P."/>
            <person name="Li P."/>
            <person name="You F.M."/>
            <person name="Sun Q."/>
            <person name="Liu Z."/>
            <person name="Lyons E."/>
            <person name="Wicker T."/>
            <person name="Salzberg S.L."/>
            <person name="Devos K.M."/>
            <person name="Dvorak J."/>
        </authorList>
    </citation>
    <scope>NUCLEOTIDE SEQUENCE [LARGE SCALE GENOMIC DNA]</scope>
    <source>
        <strain evidence="2">cv. AL8/78</strain>
    </source>
</reference>
<accession>A0A453GYS0</accession>
<dbReference type="PANTHER" id="PTHR46863:SF6">
    <property type="entry name" value="OS09G0572100 PROTEIN"/>
    <property type="match status" value="1"/>
</dbReference>
<dbReference type="InterPro" id="IPR011009">
    <property type="entry name" value="Kinase-like_dom_sf"/>
</dbReference>
<protein>
    <recommendedName>
        <fullName evidence="4">Protein kinase domain-containing protein</fullName>
    </recommendedName>
</protein>
<dbReference type="GeneID" id="109770257"/>
<dbReference type="AlphaFoldDB" id="A0A453GYS0"/>
<proteinExistence type="predicted"/>
<evidence type="ECO:0000313" key="2">
    <source>
        <dbReference type="EnsemblPlants" id="AET4Gv20001300.1"/>
    </source>
</evidence>
<dbReference type="OMA" id="RRWIDKR"/>